<evidence type="ECO:0000313" key="5">
    <source>
        <dbReference type="EMBL" id="QMU96016.1"/>
    </source>
</evidence>
<dbReference type="InterPro" id="IPR027417">
    <property type="entry name" value="P-loop_NTPase"/>
</dbReference>
<accession>A0A7D7W4G8</accession>
<feature type="domain" description="ABC transporter" evidence="4">
    <location>
        <begin position="10"/>
        <end position="243"/>
    </location>
</feature>
<dbReference type="EMBL" id="CP043732">
    <property type="protein sequence ID" value="QMU96016.1"/>
    <property type="molecule type" value="Genomic_DNA"/>
</dbReference>
<gene>
    <name evidence="5" type="ORF">FVO59_01495</name>
</gene>
<reference evidence="5 6" key="1">
    <citation type="journal article" date="2020" name="Front. Microbiol.">
        <title>Design of Bacterial Strain-Specific qPCR Assays Using NGS Data and Publicly Available Resources and Its Application to Track Biocontrol Strains.</title>
        <authorList>
            <person name="Hernandez I."/>
            <person name="Sant C."/>
            <person name="Martinez R."/>
            <person name="Fernandez C."/>
        </authorList>
    </citation>
    <scope>NUCLEOTIDE SEQUENCE [LARGE SCALE GENOMIC DNA]</scope>
    <source>
        <strain evidence="5 6">B24</strain>
    </source>
</reference>
<dbReference type="PROSITE" id="PS50893">
    <property type="entry name" value="ABC_TRANSPORTER_2"/>
    <property type="match status" value="1"/>
</dbReference>
<dbReference type="PANTHER" id="PTHR42788:SF13">
    <property type="entry name" value="ALIPHATIC SULFONATES IMPORT ATP-BINDING PROTEIN SSUB"/>
    <property type="match status" value="1"/>
</dbReference>
<dbReference type="InterPro" id="IPR050166">
    <property type="entry name" value="ABC_transporter_ATP-bind"/>
</dbReference>
<protein>
    <submittedName>
        <fullName evidence="5">ABC transporter ATP-binding protein</fullName>
    </submittedName>
</protein>
<keyword evidence="2" id="KW-0547">Nucleotide-binding</keyword>
<dbReference type="PANTHER" id="PTHR42788">
    <property type="entry name" value="TAURINE IMPORT ATP-BINDING PROTEIN-RELATED"/>
    <property type="match status" value="1"/>
</dbReference>
<dbReference type="CDD" id="cd03293">
    <property type="entry name" value="ABC_NrtD_SsuB_transporters"/>
    <property type="match status" value="1"/>
</dbReference>
<dbReference type="SMART" id="SM00382">
    <property type="entry name" value="AAA"/>
    <property type="match status" value="1"/>
</dbReference>
<keyword evidence="1" id="KW-0813">Transport</keyword>
<dbReference type="SUPFAM" id="SSF52540">
    <property type="entry name" value="P-loop containing nucleoside triphosphate hydrolases"/>
    <property type="match status" value="1"/>
</dbReference>
<proteinExistence type="predicted"/>
<keyword evidence="3 5" id="KW-0067">ATP-binding</keyword>
<dbReference type="Proteomes" id="UP000515708">
    <property type="component" value="Chromosome"/>
</dbReference>
<dbReference type="InterPro" id="IPR017871">
    <property type="entry name" value="ABC_transporter-like_CS"/>
</dbReference>
<evidence type="ECO:0000256" key="1">
    <source>
        <dbReference type="ARBA" id="ARBA00022448"/>
    </source>
</evidence>
<dbReference type="InterPro" id="IPR003593">
    <property type="entry name" value="AAA+_ATPase"/>
</dbReference>
<dbReference type="GO" id="GO:0005524">
    <property type="term" value="F:ATP binding"/>
    <property type="evidence" value="ECO:0007669"/>
    <property type="project" value="UniProtKB-KW"/>
</dbReference>
<dbReference type="AlphaFoldDB" id="A0A7D7W4G8"/>
<dbReference type="RefSeq" id="WP_182253952.1">
    <property type="nucleotide sequence ID" value="NZ_CP043732.1"/>
</dbReference>
<evidence type="ECO:0000259" key="4">
    <source>
        <dbReference type="PROSITE" id="PS50893"/>
    </source>
</evidence>
<evidence type="ECO:0000256" key="3">
    <source>
        <dbReference type="ARBA" id="ARBA00022840"/>
    </source>
</evidence>
<dbReference type="Pfam" id="PF00005">
    <property type="entry name" value="ABC_tran"/>
    <property type="match status" value="1"/>
</dbReference>
<dbReference type="Gene3D" id="3.40.50.300">
    <property type="entry name" value="P-loop containing nucleotide triphosphate hydrolases"/>
    <property type="match status" value="1"/>
</dbReference>
<dbReference type="InterPro" id="IPR003439">
    <property type="entry name" value="ABC_transporter-like_ATP-bd"/>
</dbReference>
<sequence>MSAGAVADGIRLEGVGLDFDTKEGVFAALEGVTFDIPVGGFTTLLGPSGCGKSTLLRTISDILQPSRGTLSLFGRTPSQARQNGDFGFVFQDPVLLPWLDCLSNTALPLDLAGVSKRERTERATEMLRLVGLEGFERRMPSQISGGMARRVAIARALVLSPRILFLDEPFNGLDELRRRQMNEELQRIWLESGTTAILVTHNVSEAVFMSDRVLVMARNPGRIIADERIGLPRPRTQELTRSPEFLAYEDRLTALLTDAYRGVDD</sequence>
<dbReference type="PROSITE" id="PS00211">
    <property type="entry name" value="ABC_TRANSPORTER_1"/>
    <property type="match status" value="1"/>
</dbReference>
<dbReference type="GO" id="GO:0016887">
    <property type="term" value="F:ATP hydrolysis activity"/>
    <property type="evidence" value="ECO:0007669"/>
    <property type="project" value="InterPro"/>
</dbReference>
<evidence type="ECO:0000256" key="2">
    <source>
        <dbReference type="ARBA" id="ARBA00022741"/>
    </source>
</evidence>
<organism evidence="5 6">
    <name type="scientific">Microbacterium esteraromaticum</name>
    <dbReference type="NCBI Taxonomy" id="57043"/>
    <lineage>
        <taxon>Bacteria</taxon>
        <taxon>Bacillati</taxon>
        <taxon>Actinomycetota</taxon>
        <taxon>Actinomycetes</taxon>
        <taxon>Micrococcales</taxon>
        <taxon>Microbacteriaceae</taxon>
        <taxon>Microbacterium</taxon>
    </lineage>
</organism>
<evidence type="ECO:0000313" key="6">
    <source>
        <dbReference type="Proteomes" id="UP000515708"/>
    </source>
</evidence>
<name>A0A7D7W4G8_9MICO</name>